<dbReference type="SMART" id="SM00255">
    <property type="entry name" value="TIR"/>
    <property type="match status" value="1"/>
</dbReference>
<dbReference type="InterPro" id="IPR055414">
    <property type="entry name" value="LRR_R13L4/SHOC2-like"/>
</dbReference>
<evidence type="ECO:0000256" key="3">
    <source>
        <dbReference type="ARBA" id="ARBA00022821"/>
    </source>
</evidence>
<gene>
    <name evidence="7" type="primary">LOC115756620</name>
</gene>
<keyword evidence="4" id="KW-0520">NAD</keyword>
<dbReference type="Pfam" id="PF01582">
    <property type="entry name" value="TIR"/>
    <property type="match status" value="1"/>
</dbReference>
<feature type="domain" description="TIR" evidence="5">
    <location>
        <begin position="9"/>
        <end position="175"/>
    </location>
</feature>
<dbReference type="SUPFAM" id="SSF46785">
    <property type="entry name" value="Winged helix' DNA-binding domain"/>
    <property type="match status" value="1"/>
</dbReference>
<dbReference type="Gene3D" id="1.10.8.430">
    <property type="entry name" value="Helical domain of apoptotic protease-activating factors"/>
    <property type="match status" value="1"/>
</dbReference>
<sequence>MASSSEPKRTYDVFLSSSRYDEIEIPGFSSRLAAALDGARISTFGSSKELGKEEHMPPALAKVIEESHIAIIIFRGDFASSICCLEEVVKIMECKEQRGLRVFPVFCLMDPSEVMSLYMEAMHRHESKFRKDSLEVSRWKEALSDARRLSGWHFRPSDDESELLQNIVNEISRCLNQTPLRVARHLVGIDSRVDKLKSMLNLESDDDAVMVGVWGQPGIGKTALARALYCAIFRQFEGSCFLENVREASKDSKDLVLLQEKLLSEVLSLQRRSEVSSPDRGINLIRQRLNHKKVLLVLDDVDDLRQLNALAGEGMWFGNGSRIIVTTRDERLLTRHGIAQDHVYEVKALSDTEARSLLEYHVFNRTRQELDVGKDLMGYVMNYARGIPLALEVLAFLLRSKRSANKRESTLEELFKSPWTTTTVKDVLMLSYGKLREEDKEIFLHIACFFNGWNSKYVKKILQCCFPPEVQLQTLIDKGLRVLIDMALISIDECGIIRVLESAQSMGMDIVKHECRDDPERRSRLWLYDDVVRVLSKDMEDCAVKAIVLEPPEPTKTHIGSDAFTKMSSLKLLIVRNVHNSFQGPMCLPNGLRLFEWAGWAPSIPELSSYPKELVSDRKKKRKELMGLDTITVVPKQSQTSVATVEHVIGIDDRVKDVIKLLQVEDDKVRVRIIGIHGTSGMGKTTIAKAAYNRLSSYFDSCSFLAEIGETAKNGGGIRFMQTKLISDILKRDDVDVASFEGGIMFFRDVFRCIKVLIVLDDVEDESHLHDLLGDQLDWFGPGSWIIVTSEDGEIFKKYVSRGLAHTLEVKGMDNDQALELLWKHASAIDSSIRDYLQFKKYIGEPKGPDRFAIEYIDKSLETARHIIEATGQVPFVSEVIGTFLRGKQILDWWKIEDSIKPRNSLGRSLKDCREILEICYEALHDKQKEMFWDIAWFANGVDSRVALYMWPDQDLSSSPPVLMPLAKIGGDNMLWMHRMLKDLSRTMHQEGANDPGSRSRRYMRVAYLEEFSKKEGMEEVEALCFDLKTLDTPTFEETVFKSMPNIRFLKLDRASMTGNFANVFPKLRWLRWQGCPREFKAAEFSLTELVILDLSWSKVVDDWGGWTLMKMEQLKVLNLTGCADLLISPKFSGFLNLEILILERCSRLVYLDPSIGDLKKLLCLNLKSCTELNRLPAELGGLEALKEILIDGTSVEEIPLKGYSKELETLSASNCLSLNLLDGVGELVKLRRLSLRNCHWIQELPVSIGQSPLEELDISGTGILELPDSFRNLQRLSVLKMDSCFISEFPSFLWLLQSLEEIHASLCRNLEGGIPGDIFRLKNLRILRLRNSAISSLPRQIEFLSKLETLDVLHCDMLHELPKLPSSLVIVHLSPKLKEKVSHRFGRCCFITV</sequence>
<dbReference type="SUPFAM" id="SSF52200">
    <property type="entry name" value="Toll/Interleukin receptor TIR domain"/>
    <property type="match status" value="1"/>
</dbReference>
<dbReference type="PANTHER" id="PTHR11017">
    <property type="entry name" value="LEUCINE-RICH REPEAT-CONTAINING PROTEIN"/>
    <property type="match status" value="1"/>
</dbReference>
<dbReference type="PANTHER" id="PTHR11017:SF292">
    <property type="entry name" value="AAA+ ATPASE DOMAIN-CONTAINING PROTEIN"/>
    <property type="match status" value="1"/>
</dbReference>
<dbReference type="InterPro" id="IPR036390">
    <property type="entry name" value="WH_DNA-bd_sf"/>
</dbReference>
<dbReference type="InterPro" id="IPR003593">
    <property type="entry name" value="AAA+_ATPase"/>
</dbReference>
<dbReference type="Pfam" id="PF00931">
    <property type="entry name" value="NB-ARC"/>
    <property type="match status" value="2"/>
</dbReference>
<evidence type="ECO:0000256" key="2">
    <source>
        <dbReference type="ARBA" id="ARBA00022737"/>
    </source>
</evidence>
<dbReference type="SUPFAM" id="SSF52058">
    <property type="entry name" value="L domain-like"/>
    <property type="match status" value="1"/>
</dbReference>
<keyword evidence="2" id="KW-0677">Repeat</keyword>
<dbReference type="InterPro" id="IPR035897">
    <property type="entry name" value="Toll_tir_struct_dom_sf"/>
</dbReference>
<dbReference type="Pfam" id="PF23598">
    <property type="entry name" value="LRR_14"/>
    <property type="match status" value="1"/>
</dbReference>
<dbReference type="PROSITE" id="PS50104">
    <property type="entry name" value="TIR"/>
    <property type="match status" value="1"/>
</dbReference>
<evidence type="ECO:0000256" key="1">
    <source>
        <dbReference type="ARBA" id="ARBA00022614"/>
    </source>
</evidence>
<protein>
    <submittedName>
        <fullName evidence="7">Disease resistance protein RPV1-like isoform X1</fullName>
    </submittedName>
</protein>
<dbReference type="InterPro" id="IPR058192">
    <property type="entry name" value="WHD_ROQ1-like"/>
</dbReference>
<dbReference type="PRINTS" id="PR00364">
    <property type="entry name" value="DISEASERSIST"/>
</dbReference>
<reference evidence="7" key="1">
    <citation type="submission" date="2025-08" db="UniProtKB">
        <authorList>
            <consortium name="RefSeq"/>
        </authorList>
    </citation>
    <scope>IDENTIFICATION</scope>
    <source>
        <tissue evidence="7">Leaf</tissue>
    </source>
</reference>
<organism evidence="6 7">
    <name type="scientific">Rhodamnia argentea</name>
    <dbReference type="NCBI Taxonomy" id="178133"/>
    <lineage>
        <taxon>Eukaryota</taxon>
        <taxon>Viridiplantae</taxon>
        <taxon>Streptophyta</taxon>
        <taxon>Embryophyta</taxon>
        <taxon>Tracheophyta</taxon>
        <taxon>Spermatophyta</taxon>
        <taxon>Magnoliopsida</taxon>
        <taxon>eudicotyledons</taxon>
        <taxon>Gunneridae</taxon>
        <taxon>Pentapetalae</taxon>
        <taxon>rosids</taxon>
        <taxon>malvids</taxon>
        <taxon>Myrtales</taxon>
        <taxon>Myrtaceae</taxon>
        <taxon>Myrtoideae</taxon>
        <taxon>Myrteae</taxon>
        <taxon>Australasian group</taxon>
        <taxon>Rhodamnia</taxon>
    </lineage>
</organism>
<keyword evidence="1" id="KW-0433">Leucine-rich repeat</keyword>
<dbReference type="Gene3D" id="3.40.50.10140">
    <property type="entry name" value="Toll/interleukin-1 receptor homology (TIR) domain"/>
    <property type="match status" value="1"/>
</dbReference>
<dbReference type="InterPro" id="IPR032675">
    <property type="entry name" value="LRR_dom_sf"/>
</dbReference>
<dbReference type="InterPro" id="IPR027417">
    <property type="entry name" value="P-loop_NTPase"/>
</dbReference>
<dbReference type="RefSeq" id="XP_048132054.1">
    <property type="nucleotide sequence ID" value="XM_048276097.1"/>
</dbReference>
<keyword evidence="6" id="KW-1185">Reference proteome</keyword>
<evidence type="ECO:0000256" key="4">
    <source>
        <dbReference type="ARBA" id="ARBA00023027"/>
    </source>
</evidence>
<dbReference type="Gene3D" id="3.40.50.300">
    <property type="entry name" value="P-loop containing nucleotide triphosphate hydrolases"/>
    <property type="match status" value="2"/>
</dbReference>
<dbReference type="InterPro" id="IPR042197">
    <property type="entry name" value="Apaf_helical"/>
</dbReference>
<dbReference type="Gene3D" id="3.80.10.10">
    <property type="entry name" value="Ribonuclease Inhibitor"/>
    <property type="match status" value="2"/>
</dbReference>
<accession>A0ABM3H635</accession>
<dbReference type="InterPro" id="IPR044974">
    <property type="entry name" value="Disease_R_plants"/>
</dbReference>
<dbReference type="Pfam" id="PF23282">
    <property type="entry name" value="WHD_ROQ1"/>
    <property type="match status" value="1"/>
</dbReference>
<evidence type="ECO:0000259" key="5">
    <source>
        <dbReference type="PROSITE" id="PS50104"/>
    </source>
</evidence>
<evidence type="ECO:0000313" key="7">
    <source>
        <dbReference type="RefSeq" id="XP_048132054.1"/>
    </source>
</evidence>
<dbReference type="Proteomes" id="UP000827889">
    <property type="component" value="Chromosome 3"/>
</dbReference>
<evidence type="ECO:0000313" key="6">
    <source>
        <dbReference type="Proteomes" id="UP000827889"/>
    </source>
</evidence>
<proteinExistence type="predicted"/>
<name>A0ABM3H635_9MYRT</name>
<keyword evidence="3" id="KW-0611">Plant defense</keyword>
<dbReference type="InterPro" id="IPR000157">
    <property type="entry name" value="TIR_dom"/>
</dbReference>
<dbReference type="GeneID" id="115756620"/>
<dbReference type="SUPFAM" id="SSF52540">
    <property type="entry name" value="P-loop containing nucleoside triphosphate hydrolases"/>
    <property type="match status" value="2"/>
</dbReference>
<dbReference type="InterPro" id="IPR002182">
    <property type="entry name" value="NB-ARC"/>
</dbReference>
<dbReference type="SMART" id="SM00382">
    <property type="entry name" value="AAA"/>
    <property type="match status" value="2"/>
</dbReference>